<accession>A0A173STL1</accession>
<dbReference type="AlphaFoldDB" id="A0A173STL1"/>
<gene>
    <name evidence="3" type="ORF">ERS852420_01665</name>
</gene>
<dbReference type="PROSITE" id="PS51781">
    <property type="entry name" value="SH3B"/>
    <property type="match status" value="1"/>
</dbReference>
<feature type="signal peptide" evidence="1">
    <location>
        <begin position="1"/>
        <end position="24"/>
    </location>
</feature>
<dbReference type="Pfam" id="PF08239">
    <property type="entry name" value="SH3_3"/>
    <property type="match status" value="1"/>
</dbReference>
<dbReference type="SMART" id="SM00287">
    <property type="entry name" value="SH3b"/>
    <property type="match status" value="1"/>
</dbReference>
<dbReference type="Gene3D" id="2.30.30.40">
    <property type="entry name" value="SH3 Domains"/>
    <property type="match status" value="1"/>
</dbReference>
<dbReference type="RefSeq" id="WP_055262483.1">
    <property type="nucleotide sequence ID" value="NZ_CYXV01000006.1"/>
</dbReference>
<feature type="chain" id="PRO_5008011798" evidence="1">
    <location>
        <begin position="25"/>
        <end position="103"/>
    </location>
</feature>
<reference evidence="3 4" key="1">
    <citation type="submission" date="2015-09" db="EMBL/GenBank/DDBJ databases">
        <authorList>
            <consortium name="Pathogen Informatics"/>
        </authorList>
    </citation>
    <scope>NUCLEOTIDE SEQUENCE [LARGE SCALE GENOMIC DNA]</scope>
    <source>
        <strain evidence="3 4">2789STDY5608863</strain>
    </source>
</reference>
<keyword evidence="1" id="KW-0732">Signal</keyword>
<organism evidence="3 4">
    <name type="scientific">Roseburia faecis</name>
    <dbReference type="NCBI Taxonomy" id="301302"/>
    <lineage>
        <taxon>Bacteria</taxon>
        <taxon>Bacillati</taxon>
        <taxon>Bacillota</taxon>
        <taxon>Clostridia</taxon>
        <taxon>Lachnospirales</taxon>
        <taxon>Lachnospiraceae</taxon>
        <taxon>Roseburia</taxon>
    </lineage>
</organism>
<dbReference type="InterPro" id="IPR003646">
    <property type="entry name" value="SH3-like_bac-type"/>
</dbReference>
<protein>
    <submittedName>
        <fullName evidence="3">Bacterial SH3 domain</fullName>
    </submittedName>
</protein>
<evidence type="ECO:0000256" key="1">
    <source>
        <dbReference type="SAM" id="SignalP"/>
    </source>
</evidence>
<name>A0A173STL1_9FIRM</name>
<dbReference type="EMBL" id="CYXV01000006">
    <property type="protein sequence ID" value="CUM94064.1"/>
    <property type="molecule type" value="Genomic_DNA"/>
</dbReference>
<sequence length="103" mass="11579">MRKLLAASKIIVLVLFVGITPVQAMELNNKANAVEDQERLFDSEYVVVSEKAAIRSGAGSSYEVIEYVYKDDIIQVRSIKNGWAKVNWKGRSGYIKTTALRKK</sequence>
<proteinExistence type="predicted"/>
<evidence type="ECO:0000313" key="3">
    <source>
        <dbReference type="EMBL" id="CUM94064.1"/>
    </source>
</evidence>
<feature type="domain" description="SH3b" evidence="2">
    <location>
        <begin position="41"/>
        <end position="103"/>
    </location>
</feature>
<dbReference type="Proteomes" id="UP000095495">
    <property type="component" value="Unassembled WGS sequence"/>
</dbReference>
<evidence type="ECO:0000313" key="4">
    <source>
        <dbReference type="Proteomes" id="UP000095495"/>
    </source>
</evidence>
<evidence type="ECO:0000259" key="2">
    <source>
        <dbReference type="PROSITE" id="PS51781"/>
    </source>
</evidence>